<dbReference type="PANTHER" id="PTHR35812:SF1">
    <property type="entry name" value="LIPOPROTEIN"/>
    <property type="match status" value="1"/>
</dbReference>
<evidence type="ECO:0000313" key="2">
    <source>
        <dbReference type="Proteomes" id="UP000234460"/>
    </source>
</evidence>
<reference evidence="1 2" key="1">
    <citation type="submission" date="2017-11" db="EMBL/GenBank/DDBJ databases">
        <authorList>
            <person name="Lechat P."/>
        </authorList>
    </citation>
    <scope>NUCLEOTIDE SEQUENCE [LARGE SCALE GENOMIC DNA]</scope>
    <source>
        <strain evidence="1">L495</strain>
    </source>
</reference>
<dbReference type="PANTHER" id="PTHR35812">
    <property type="entry name" value="LIPOPROTEIN"/>
    <property type="match status" value="1"/>
</dbReference>
<dbReference type="AlphaFoldDB" id="A0AAQ1SQ84"/>
<dbReference type="EMBL" id="OEJX01000067">
    <property type="protein sequence ID" value="SOR63447.1"/>
    <property type="molecule type" value="Genomic_DNA"/>
</dbReference>
<comment type="caution">
    <text evidence="1">The sequence shown here is derived from an EMBL/GenBank/DDBJ whole genome shotgun (WGS) entry which is preliminary data.</text>
</comment>
<accession>A0AAQ1SQ84</accession>
<sequence length="124" mass="13878">MEDPYNQRVSVSCPYYQHSSYRYDCLSKYSYRGCVYFRYPLSLLPLQIYSTNFTDANPVINLPKTFSRNLRCVSGNSVSSPSFVDNGDGTVTDQNTNLVWQQCPAGVTGGTCTIGMANTLRLLC</sequence>
<name>A0AAQ1SQ84_LEPIR</name>
<proteinExistence type="predicted"/>
<gene>
    <name evidence="1" type="ORF">LMANV2_70013</name>
</gene>
<dbReference type="Proteomes" id="UP000234460">
    <property type="component" value="Chromosome LMANV2"/>
</dbReference>
<evidence type="ECO:0000313" key="1">
    <source>
        <dbReference type="EMBL" id="SOR63447.1"/>
    </source>
</evidence>
<organism evidence="1 2">
    <name type="scientific">Leptospira interrogans serovar Manilae</name>
    <dbReference type="NCBI Taxonomy" id="214675"/>
    <lineage>
        <taxon>Bacteria</taxon>
        <taxon>Pseudomonadati</taxon>
        <taxon>Spirochaetota</taxon>
        <taxon>Spirochaetia</taxon>
        <taxon>Leptospirales</taxon>
        <taxon>Leptospiraceae</taxon>
        <taxon>Leptospira</taxon>
    </lineage>
</organism>
<protein>
    <submittedName>
        <fullName evidence="1">Uncharacterized protein</fullName>
    </submittedName>
</protein>